<dbReference type="Proteomes" id="UP000604046">
    <property type="component" value="Unassembled WGS sequence"/>
</dbReference>
<organism evidence="2 3">
    <name type="scientific">Symbiodinium natans</name>
    <dbReference type="NCBI Taxonomy" id="878477"/>
    <lineage>
        <taxon>Eukaryota</taxon>
        <taxon>Sar</taxon>
        <taxon>Alveolata</taxon>
        <taxon>Dinophyceae</taxon>
        <taxon>Suessiales</taxon>
        <taxon>Symbiodiniaceae</taxon>
        <taxon>Symbiodinium</taxon>
    </lineage>
</organism>
<dbReference type="OrthoDB" id="10646637at2759"/>
<comment type="caution">
    <text evidence="2">The sequence shown here is derived from an EMBL/GenBank/DDBJ whole genome shotgun (WGS) entry which is preliminary data.</text>
</comment>
<proteinExistence type="predicted"/>
<dbReference type="EMBL" id="CAJNDS010002139">
    <property type="protein sequence ID" value="CAE7347549.1"/>
    <property type="molecule type" value="Genomic_DNA"/>
</dbReference>
<feature type="region of interest" description="Disordered" evidence="1">
    <location>
        <begin position="86"/>
        <end position="110"/>
    </location>
</feature>
<feature type="compositionally biased region" description="Basic and acidic residues" evidence="1">
    <location>
        <begin position="93"/>
        <end position="110"/>
    </location>
</feature>
<protein>
    <submittedName>
        <fullName evidence="2">BMY1 protein</fullName>
    </submittedName>
</protein>
<evidence type="ECO:0000313" key="3">
    <source>
        <dbReference type="Proteomes" id="UP000604046"/>
    </source>
</evidence>
<accession>A0A812P2H7</accession>
<evidence type="ECO:0000256" key="1">
    <source>
        <dbReference type="SAM" id="MobiDB-lite"/>
    </source>
</evidence>
<sequence>MALRTAGHGDGSDGPTVLGATCEGAQVEAAAPATPTSPEGVNWDLDFGSLWEGGWEELLREDADQIGEAYQLGVLGGVLGAEEEQELEEEMGEGFKESSGHKEPRARDRNRMSAKGLISNFVRLSAGFLRVKAGGALEKELGFLIETRK</sequence>
<dbReference type="AlphaFoldDB" id="A0A812P2H7"/>
<evidence type="ECO:0000313" key="2">
    <source>
        <dbReference type="EMBL" id="CAE7347549.1"/>
    </source>
</evidence>
<reference evidence="2" key="1">
    <citation type="submission" date="2021-02" db="EMBL/GenBank/DDBJ databases">
        <authorList>
            <person name="Dougan E. K."/>
            <person name="Rhodes N."/>
            <person name="Thang M."/>
            <person name="Chan C."/>
        </authorList>
    </citation>
    <scope>NUCLEOTIDE SEQUENCE</scope>
</reference>
<name>A0A812P2H7_9DINO</name>
<keyword evidence="3" id="KW-1185">Reference proteome</keyword>
<gene>
    <name evidence="2" type="primary">BMY1</name>
    <name evidence="2" type="ORF">SNAT2548_LOCUS18239</name>
</gene>